<reference evidence="1" key="1">
    <citation type="submission" date="2018-10" db="EMBL/GenBank/DDBJ databases">
        <title>Effector identification in a new, highly contiguous assembly of the strawberry crown rot pathogen Phytophthora cactorum.</title>
        <authorList>
            <person name="Armitage A.D."/>
            <person name="Nellist C.F."/>
            <person name="Bates H."/>
            <person name="Vickerstaff R.J."/>
            <person name="Harrison R.J."/>
        </authorList>
    </citation>
    <scope>NUCLEOTIDE SEQUENCE</scope>
    <source>
        <strain evidence="1">4032</strain>
    </source>
</reference>
<dbReference type="AlphaFoldDB" id="A0A8T1DCG6"/>
<dbReference type="EMBL" id="RCMI01000062">
    <property type="protein sequence ID" value="KAG2938668.1"/>
    <property type="molecule type" value="Genomic_DNA"/>
</dbReference>
<evidence type="ECO:0000313" key="2">
    <source>
        <dbReference type="Proteomes" id="UP000774804"/>
    </source>
</evidence>
<organism evidence="1 2">
    <name type="scientific">Phytophthora cactorum</name>
    <dbReference type="NCBI Taxonomy" id="29920"/>
    <lineage>
        <taxon>Eukaryota</taxon>
        <taxon>Sar</taxon>
        <taxon>Stramenopiles</taxon>
        <taxon>Oomycota</taxon>
        <taxon>Peronosporomycetes</taxon>
        <taxon>Peronosporales</taxon>
        <taxon>Peronosporaceae</taxon>
        <taxon>Phytophthora</taxon>
    </lineage>
</organism>
<accession>A0A8T1DCG6</accession>
<proteinExistence type="predicted"/>
<name>A0A8T1DCG6_9STRA</name>
<evidence type="ECO:0000313" key="1">
    <source>
        <dbReference type="EMBL" id="KAG2938668.1"/>
    </source>
</evidence>
<gene>
    <name evidence="1" type="ORF">PC115_g3615</name>
</gene>
<comment type="caution">
    <text evidence="1">The sequence shown here is derived from an EMBL/GenBank/DDBJ whole genome shotgun (WGS) entry which is preliminary data.</text>
</comment>
<sequence length="139" mass="15160">MSDAIVPALTQTLSSNAFVNSFVDQLRVLRYRVCVALFGDFAISGTVTNSHGVDFGTACFVVDTHKFFNGIDSYSININVAGSYSSVPLFNDFAINTMKANNTCNDFGINTMEAKNGYLYFRFVGFKVHVLGLIKAASL</sequence>
<dbReference type="VEuPathDB" id="FungiDB:PC110_g21946"/>
<dbReference type="Proteomes" id="UP000774804">
    <property type="component" value="Unassembled WGS sequence"/>
</dbReference>
<protein>
    <submittedName>
        <fullName evidence="1">Uncharacterized protein</fullName>
    </submittedName>
</protein>